<organism evidence="7 8">
    <name type="scientific">Paludibaculum fermentans</name>
    <dbReference type="NCBI Taxonomy" id="1473598"/>
    <lineage>
        <taxon>Bacteria</taxon>
        <taxon>Pseudomonadati</taxon>
        <taxon>Acidobacteriota</taxon>
        <taxon>Terriglobia</taxon>
        <taxon>Bryobacterales</taxon>
        <taxon>Bryobacteraceae</taxon>
        <taxon>Paludibaculum</taxon>
    </lineage>
</organism>
<feature type="domain" description="3-hydroxyisobutyrate dehydrogenase-like NAD-binding" evidence="6">
    <location>
        <begin position="166"/>
        <end position="286"/>
    </location>
</feature>
<dbReference type="InterPro" id="IPR013328">
    <property type="entry name" value="6PGD_dom2"/>
</dbReference>
<dbReference type="Pfam" id="PF03446">
    <property type="entry name" value="NAD_binding_2"/>
    <property type="match status" value="1"/>
</dbReference>
<dbReference type="InterPro" id="IPR008927">
    <property type="entry name" value="6-PGluconate_DH-like_C_sf"/>
</dbReference>
<evidence type="ECO:0000256" key="3">
    <source>
        <dbReference type="ARBA" id="ARBA00023027"/>
    </source>
</evidence>
<dbReference type="AlphaFoldDB" id="A0A7S7SHH6"/>
<accession>A0A7S7SHH6</accession>
<dbReference type="InterPro" id="IPR006115">
    <property type="entry name" value="6PGDH_NADP-bd"/>
</dbReference>
<dbReference type="InterPro" id="IPR036291">
    <property type="entry name" value="NAD(P)-bd_dom_sf"/>
</dbReference>
<feature type="active site" evidence="4">
    <location>
        <position position="172"/>
    </location>
</feature>
<evidence type="ECO:0000259" key="6">
    <source>
        <dbReference type="Pfam" id="PF14833"/>
    </source>
</evidence>
<keyword evidence="2" id="KW-0560">Oxidoreductase</keyword>
<dbReference type="InterPro" id="IPR015815">
    <property type="entry name" value="HIBADH-related"/>
</dbReference>
<dbReference type="PANTHER" id="PTHR43060:SF15">
    <property type="entry name" value="3-HYDROXYISOBUTYRATE DEHYDROGENASE-LIKE 1, MITOCHONDRIAL-RELATED"/>
    <property type="match status" value="1"/>
</dbReference>
<dbReference type="PROSITE" id="PS00895">
    <property type="entry name" value="3_HYDROXYISOBUT_DH"/>
    <property type="match status" value="1"/>
</dbReference>
<dbReference type="Proteomes" id="UP000593892">
    <property type="component" value="Chromosome"/>
</dbReference>
<evidence type="ECO:0000256" key="1">
    <source>
        <dbReference type="ARBA" id="ARBA00009080"/>
    </source>
</evidence>
<gene>
    <name evidence="7" type="ORF">IRI77_24325</name>
</gene>
<dbReference type="PIRSF" id="PIRSF000103">
    <property type="entry name" value="HIBADH"/>
    <property type="match status" value="1"/>
</dbReference>
<dbReference type="Gene3D" id="1.10.1040.10">
    <property type="entry name" value="N-(1-d-carboxylethyl)-l-norvaline Dehydrogenase, domain 2"/>
    <property type="match status" value="1"/>
</dbReference>
<keyword evidence="8" id="KW-1185">Reference proteome</keyword>
<sequence length="300" mass="31713">MAKLGFLGLGIMGGPMAGHLLKAGHEVALWSHTASKATALAGLGQALVCEMPKQVAENADIIFLCVGDTDMSAKVTLGENGLIEGLRPGAVIADCSTVAPSYARRAAATLAEKGAEFLDAPVTGSKPGAEGATLTFMVGGNEAVYEKVKPFMELMGKRFYYCGGTGLGLHAKLTQNLILSNLLQAFNEGMVLATKAGVDPELMLDILDNSAAKSGLVSFKAPYVFRRDFSTNFSVRWMHKDIGLMLETGNEMDVPLPLTALTQQLFRAAIAEGVGEDDICSTIKVLERLAGVEVKKSSQK</sequence>
<dbReference type="InterPro" id="IPR029154">
    <property type="entry name" value="HIBADH-like_NADP-bd"/>
</dbReference>
<proteinExistence type="inferred from homology"/>
<dbReference type="Pfam" id="PF14833">
    <property type="entry name" value="NAD_binding_11"/>
    <property type="match status" value="1"/>
</dbReference>
<dbReference type="KEGG" id="pfer:IRI77_24325"/>
<dbReference type="SUPFAM" id="SSF51735">
    <property type="entry name" value="NAD(P)-binding Rossmann-fold domains"/>
    <property type="match status" value="1"/>
</dbReference>
<dbReference type="EMBL" id="CP063849">
    <property type="protein sequence ID" value="QOY85927.1"/>
    <property type="molecule type" value="Genomic_DNA"/>
</dbReference>
<evidence type="ECO:0000256" key="4">
    <source>
        <dbReference type="PIRSR" id="PIRSR000103-1"/>
    </source>
</evidence>
<dbReference type="GO" id="GO:0016054">
    <property type="term" value="P:organic acid catabolic process"/>
    <property type="evidence" value="ECO:0007669"/>
    <property type="project" value="UniProtKB-ARBA"/>
</dbReference>
<protein>
    <submittedName>
        <fullName evidence="7">NAD(P)-dependent oxidoreductase</fullName>
    </submittedName>
</protein>
<keyword evidence="3" id="KW-0520">NAD</keyword>
<dbReference type="Gene3D" id="3.40.50.720">
    <property type="entry name" value="NAD(P)-binding Rossmann-like Domain"/>
    <property type="match status" value="1"/>
</dbReference>
<reference evidence="7 8" key="1">
    <citation type="submission" date="2020-10" db="EMBL/GenBank/DDBJ databases">
        <title>Complete genome sequence of Paludibaculum fermentans P105T, a facultatively anaerobic acidobacterium capable of dissimilatory Fe(III) reduction.</title>
        <authorList>
            <person name="Dedysh S.N."/>
            <person name="Beletsky A.V."/>
            <person name="Kulichevskaya I.S."/>
            <person name="Mardanov A.V."/>
            <person name="Ravin N.V."/>
        </authorList>
    </citation>
    <scope>NUCLEOTIDE SEQUENCE [LARGE SCALE GENOMIC DNA]</scope>
    <source>
        <strain evidence="7 8">P105</strain>
    </source>
</reference>
<dbReference type="GO" id="GO:0050661">
    <property type="term" value="F:NADP binding"/>
    <property type="evidence" value="ECO:0007669"/>
    <property type="project" value="InterPro"/>
</dbReference>
<dbReference type="RefSeq" id="WP_194447597.1">
    <property type="nucleotide sequence ID" value="NZ_CP063849.1"/>
</dbReference>
<comment type="similarity">
    <text evidence="1">Belongs to the HIBADH-related family.</text>
</comment>
<evidence type="ECO:0000259" key="5">
    <source>
        <dbReference type="Pfam" id="PF03446"/>
    </source>
</evidence>
<name>A0A7S7SHH6_PALFE</name>
<dbReference type="PANTHER" id="PTHR43060">
    <property type="entry name" value="3-HYDROXYISOBUTYRATE DEHYDROGENASE-LIKE 1, MITOCHONDRIAL-RELATED"/>
    <property type="match status" value="1"/>
</dbReference>
<feature type="domain" description="6-phosphogluconate dehydrogenase NADP-binding" evidence="5">
    <location>
        <begin position="3"/>
        <end position="163"/>
    </location>
</feature>
<dbReference type="GO" id="GO:0016491">
    <property type="term" value="F:oxidoreductase activity"/>
    <property type="evidence" value="ECO:0007669"/>
    <property type="project" value="UniProtKB-KW"/>
</dbReference>
<evidence type="ECO:0000313" key="8">
    <source>
        <dbReference type="Proteomes" id="UP000593892"/>
    </source>
</evidence>
<dbReference type="InterPro" id="IPR002204">
    <property type="entry name" value="3-OH-isobutyrate_DH-rel_CS"/>
</dbReference>
<dbReference type="GO" id="GO:0051287">
    <property type="term" value="F:NAD binding"/>
    <property type="evidence" value="ECO:0007669"/>
    <property type="project" value="InterPro"/>
</dbReference>
<evidence type="ECO:0000256" key="2">
    <source>
        <dbReference type="ARBA" id="ARBA00023002"/>
    </source>
</evidence>
<dbReference type="SUPFAM" id="SSF48179">
    <property type="entry name" value="6-phosphogluconate dehydrogenase C-terminal domain-like"/>
    <property type="match status" value="1"/>
</dbReference>
<evidence type="ECO:0000313" key="7">
    <source>
        <dbReference type="EMBL" id="QOY85927.1"/>
    </source>
</evidence>